<feature type="binding site" evidence="4">
    <location>
        <position position="262"/>
    </location>
    <ligand>
        <name>shikimate</name>
        <dbReference type="ChEBI" id="CHEBI:36208"/>
    </ligand>
</feature>
<comment type="function">
    <text evidence="4">Involved in the biosynthesis of the chorismate, which leads to the biosynthesis of aromatic amino acids. Catalyzes the reversible NADPH linked reduction of 3-dehydroshikimate (DHSA) to yield shikimate (SA).</text>
</comment>
<evidence type="ECO:0000256" key="1">
    <source>
        <dbReference type="ARBA" id="ARBA00004871"/>
    </source>
</evidence>
<dbReference type="SUPFAM" id="SSF53223">
    <property type="entry name" value="Aminoacid dehydrogenase-like, N-terminal domain"/>
    <property type="match status" value="1"/>
</dbReference>
<dbReference type="NCBIfam" id="NF001314">
    <property type="entry name" value="PRK00258.2-2"/>
    <property type="match status" value="1"/>
</dbReference>
<keyword evidence="2 4" id="KW-0560">Oxidoreductase</keyword>
<dbReference type="GO" id="GO:0009423">
    <property type="term" value="P:chorismate biosynthetic process"/>
    <property type="evidence" value="ECO:0007669"/>
    <property type="project" value="UniProtKB-UniRule"/>
</dbReference>
<dbReference type="GO" id="GO:0004764">
    <property type="term" value="F:shikimate 3-dehydrogenase (NADP+) activity"/>
    <property type="evidence" value="ECO:0007669"/>
    <property type="project" value="UniProtKB-UniRule"/>
</dbReference>
<evidence type="ECO:0000259" key="5">
    <source>
        <dbReference type="Pfam" id="PF08501"/>
    </source>
</evidence>
<dbReference type="PANTHER" id="PTHR21089:SF1">
    <property type="entry name" value="BIFUNCTIONAL 3-DEHYDROQUINATE DEHYDRATASE_SHIKIMATE DEHYDROGENASE, CHLOROPLASTIC"/>
    <property type="match status" value="1"/>
</dbReference>
<evidence type="ECO:0000256" key="2">
    <source>
        <dbReference type="ARBA" id="ARBA00023002"/>
    </source>
</evidence>
<dbReference type="GO" id="GO:0019632">
    <property type="term" value="P:shikimate metabolic process"/>
    <property type="evidence" value="ECO:0007669"/>
    <property type="project" value="TreeGrafter"/>
</dbReference>
<dbReference type="UniPathway" id="UPA00053">
    <property type="reaction ID" value="UER00087"/>
</dbReference>
<dbReference type="CDD" id="cd01065">
    <property type="entry name" value="NAD_bind_Shikimate_DH"/>
    <property type="match status" value="1"/>
</dbReference>
<feature type="binding site" evidence="4">
    <location>
        <position position="232"/>
    </location>
    <ligand>
        <name>NADP(+)</name>
        <dbReference type="ChEBI" id="CHEBI:58349"/>
    </ligand>
</feature>
<evidence type="ECO:0000256" key="4">
    <source>
        <dbReference type="HAMAP-Rule" id="MF_00222"/>
    </source>
</evidence>
<dbReference type="InterPro" id="IPR046346">
    <property type="entry name" value="Aminoacid_DH-like_N_sf"/>
</dbReference>
<dbReference type="PANTHER" id="PTHR21089">
    <property type="entry name" value="SHIKIMATE DEHYDROGENASE"/>
    <property type="match status" value="1"/>
</dbReference>
<feature type="binding site" evidence="4">
    <location>
        <position position="73"/>
    </location>
    <ligand>
        <name>shikimate</name>
        <dbReference type="ChEBI" id="CHEBI:36208"/>
    </ligand>
</feature>
<sequence length="292" mass="29895">MSSDGRQRIGASTGLVVLLGDPVGHSLSPTLHNAAFAEQGLDLVYLACAVEADRLATAMDGLWGLGARGANVTIPHKRDALAFAAEATPTARALGAANTLIRTDSGWKADNTDVAGFLAPLVEHRRELADASVVVFGAGGAARAVVYGAAVGLGARTVTIVARRPEQAEGLADDLSDAVGETELRVSTPADATQSVRDAALVVNATPLGMGDGRAPWPNDTDFRGGQVVYDLVYRPARTPLLAAAEANGAISIGGLPMLLGQAADAYRQWTGRDVPLAVARAAALTALGQDA</sequence>
<dbReference type="GO" id="GO:0008652">
    <property type="term" value="P:amino acid biosynthetic process"/>
    <property type="evidence" value="ECO:0007669"/>
    <property type="project" value="UniProtKB-KW"/>
</dbReference>
<dbReference type="Gene3D" id="3.40.50.720">
    <property type="entry name" value="NAD(P)-binding Rossmann-like Domain"/>
    <property type="match status" value="1"/>
</dbReference>
<keyword evidence="4" id="KW-0521">NADP</keyword>
<dbReference type="SUPFAM" id="SSF51735">
    <property type="entry name" value="NAD(P)-binding Rossmann-fold domains"/>
    <property type="match status" value="1"/>
</dbReference>
<comment type="pathway">
    <text evidence="1 4">Metabolic intermediate biosynthesis; chorismate biosynthesis; chorismate from D-erythrose 4-phosphate and phosphoenolpyruvate: step 4/7.</text>
</comment>
<dbReference type="OrthoDB" id="9792692at2"/>
<feature type="domain" description="Shikimate dehydrogenase substrate binding N-terminal" evidence="5">
    <location>
        <begin position="18"/>
        <end position="100"/>
    </location>
</feature>
<feature type="binding site" evidence="4">
    <location>
        <begin position="26"/>
        <end position="28"/>
    </location>
    <ligand>
        <name>shikimate</name>
        <dbReference type="ChEBI" id="CHEBI:36208"/>
    </ligand>
</feature>
<protein>
    <recommendedName>
        <fullName evidence="4">Shikimate dehydrogenase (NADP(+))</fullName>
        <shortName evidence="4">SDH</shortName>
        <ecNumber evidence="4">1.1.1.25</ecNumber>
    </recommendedName>
</protein>
<feature type="binding site" evidence="4">
    <location>
        <position position="255"/>
    </location>
    <ligand>
        <name>NADP(+)</name>
        <dbReference type="ChEBI" id="CHEBI:58349"/>
    </ligand>
</feature>
<feature type="domain" description="SDH C-terminal" evidence="6">
    <location>
        <begin position="255"/>
        <end position="285"/>
    </location>
</feature>
<comment type="subunit">
    <text evidence="4">Homodimer.</text>
</comment>
<evidence type="ECO:0000313" key="8">
    <source>
        <dbReference type="Proteomes" id="UP000216339"/>
    </source>
</evidence>
<dbReference type="GO" id="GO:0009073">
    <property type="term" value="P:aromatic amino acid family biosynthetic process"/>
    <property type="evidence" value="ECO:0007669"/>
    <property type="project" value="UniProtKB-KW"/>
</dbReference>
<feature type="binding site" evidence="4">
    <location>
        <position position="234"/>
    </location>
    <ligand>
        <name>shikimate</name>
        <dbReference type="ChEBI" id="CHEBI:36208"/>
    </ligand>
</feature>
<keyword evidence="3 4" id="KW-0057">Aromatic amino acid biosynthesis</keyword>
<dbReference type="Pfam" id="PF18317">
    <property type="entry name" value="SDH_C"/>
    <property type="match status" value="1"/>
</dbReference>
<comment type="caution">
    <text evidence="4">Lacks conserved residue(s) required for the propagation of feature annotation.</text>
</comment>
<evidence type="ECO:0000259" key="6">
    <source>
        <dbReference type="Pfam" id="PF18317"/>
    </source>
</evidence>
<comment type="caution">
    <text evidence="7">The sequence shown here is derived from an EMBL/GenBank/DDBJ whole genome shotgun (WGS) entry which is preliminary data.</text>
</comment>
<dbReference type="HAMAP" id="MF_00222">
    <property type="entry name" value="Shikimate_DH_AroE"/>
    <property type="match status" value="1"/>
</dbReference>
<comment type="similarity">
    <text evidence="4">Belongs to the shikimate dehydrogenase family.</text>
</comment>
<reference evidence="7 8" key="1">
    <citation type="submission" date="2016-11" db="EMBL/GenBank/DDBJ databases">
        <title>Study of marine rhodopsin-containing bacteria.</title>
        <authorList>
            <person name="Yoshizawa S."/>
            <person name="Kumagai Y."/>
            <person name="Kogure K."/>
        </authorList>
    </citation>
    <scope>NUCLEOTIDE SEQUENCE [LARGE SCALE GENOMIC DNA]</scope>
    <source>
        <strain evidence="7 8">SAORIC-28</strain>
    </source>
</reference>
<dbReference type="Gene3D" id="3.40.50.10860">
    <property type="entry name" value="Leucine Dehydrogenase, chain A, domain 1"/>
    <property type="match status" value="1"/>
</dbReference>
<dbReference type="EC" id="1.1.1.25" evidence="4"/>
<feature type="active site" description="Proton acceptor" evidence="4">
    <location>
        <position position="77"/>
    </location>
</feature>
<dbReference type="InterPro" id="IPR013708">
    <property type="entry name" value="Shikimate_DH-bd_N"/>
</dbReference>
<dbReference type="InterPro" id="IPR041121">
    <property type="entry name" value="SDH_C"/>
</dbReference>
<feature type="binding site" evidence="4">
    <location>
        <position position="113"/>
    </location>
    <ligand>
        <name>shikimate</name>
        <dbReference type="ChEBI" id="CHEBI:36208"/>
    </ligand>
</feature>
<dbReference type="InterPro" id="IPR036291">
    <property type="entry name" value="NAD(P)-bd_dom_sf"/>
</dbReference>
<feature type="binding site" evidence="4">
    <location>
        <position position="98"/>
    </location>
    <ligand>
        <name>shikimate</name>
        <dbReference type="ChEBI" id="CHEBI:36208"/>
    </ligand>
</feature>
<keyword evidence="8" id="KW-1185">Reference proteome</keyword>
<dbReference type="RefSeq" id="WP_095509208.1">
    <property type="nucleotide sequence ID" value="NZ_MQWD01000001.1"/>
</dbReference>
<organism evidence="7 8">
    <name type="scientific">Rubrivirga marina</name>
    <dbReference type="NCBI Taxonomy" id="1196024"/>
    <lineage>
        <taxon>Bacteria</taxon>
        <taxon>Pseudomonadati</taxon>
        <taxon>Rhodothermota</taxon>
        <taxon>Rhodothermia</taxon>
        <taxon>Rhodothermales</taxon>
        <taxon>Rubricoccaceae</taxon>
        <taxon>Rubrivirga</taxon>
    </lineage>
</organism>
<dbReference type="Proteomes" id="UP000216339">
    <property type="component" value="Unassembled WGS sequence"/>
</dbReference>
<dbReference type="GO" id="GO:0050661">
    <property type="term" value="F:NADP binding"/>
    <property type="evidence" value="ECO:0007669"/>
    <property type="project" value="TreeGrafter"/>
</dbReference>
<dbReference type="Pfam" id="PF08501">
    <property type="entry name" value="Shikimate_dh_N"/>
    <property type="match status" value="1"/>
</dbReference>
<comment type="catalytic activity">
    <reaction evidence="4">
        <text>shikimate + NADP(+) = 3-dehydroshikimate + NADPH + H(+)</text>
        <dbReference type="Rhea" id="RHEA:17737"/>
        <dbReference type="ChEBI" id="CHEBI:15378"/>
        <dbReference type="ChEBI" id="CHEBI:16630"/>
        <dbReference type="ChEBI" id="CHEBI:36208"/>
        <dbReference type="ChEBI" id="CHEBI:57783"/>
        <dbReference type="ChEBI" id="CHEBI:58349"/>
        <dbReference type="EC" id="1.1.1.25"/>
    </reaction>
</comment>
<evidence type="ECO:0000256" key="3">
    <source>
        <dbReference type="ARBA" id="ARBA00023141"/>
    </source>
</evidence>
<dbReference type="InterPro" id="IPR022893">
    <property type="entry name" value="Shikimate_DH_fam"/>
</dbReference>
<feature type="binding site" evidence="4">
    <location>
        <begin position="137"/>
        <end position="141"/>
    </location>
    <ligand>
        <name>NADP(+)</name>
        <dbReference type="ChEBI" id="CHEBI:58349"/>
    </ligand>
</feature>
<dbReference type="AlphaFoldDB" id="A0A271IWS0"/>
<accession>A0A271IWS0</accession>
<proteinExistence type="inferred from homology"/>
<name>A0A271IWS0_9BACT</name>
<gene>
    <name evidence="4" type="primary">aroE</name>
    <name evidence="7" type="ORF">BSZ37_03515</name>
</gene>
<evidence type="ECO:0000313" key="7">
    <source>
        <dbReference type="EMBL" id="PAP75570.1"/>
    </source>
</evidence>
<dbReference type="EMBL" id="MQWD01000001">
    <property type="protein sequence ID" value="PAP75570.1"/>
    <property type="molecule type" value="Genomic_DNA"/>
</dbReference>
<keyword evidence="4" id="KW-0028">Amino-acid biosynthesis</keyword>
<dbReference type="GO" id="GO:0005829">
    <property type="term" value="C:cytosol"/>
    <property type="evidence" value="ECO:0007669"/>
    <property type="project" value="TreeGrafter"/>
</dbReference>